<evidence type="ECO:0000256" key="1">
    <source>
        <dbReference type="SAM" id="Phobius"/>
    </source>
</evidence>
<feature type="transmembrane region" description="Helical" evidence="1">
    <location>
        <begin position="60"/>
        <end position="79"/>
    </location>
</feature>
<dbReference type="AlphaFoldDB" id="A0A841ZQY8"/>
<feature type="transmembrane region" description="Helical" evidence="1">
    <location>
        <begin position="194"/>
        <end position="213"/>
    </location>
</feature>
<evidence type="ECO:0000313" key="3">
    <source>
        <dbReference type="Proteomes" id="UP000559885"/>
    </source>
</evidence>
<proteinExistence type="predicted"/>
<gene>
    <name evidence="2" type="ORF">HB912_08040</name>
</gene>
<name>A0A841ZQY8_9LIST</name>
<dbReference type="RefSeq" id="WP_185373610.1">
    <property type="nucleotide sequence ID" value="NZ_JAARRM010000002.1"/>
</dbReference>
<accession>A0A841ZQY8</accession>
<keyword evidence="1" id="KW-0472">Membrane</keyword>
<evidence type="ECO:0000313" key="2">
    <source>
        <dbReference type="EMBL" id="MBC1521595.1"/>
    </source>
</evidence>
<sequence>MHHYFIQRILHKRSFQIALLIGTLLSLFYLIADVFPNRLYGGSPYTRWIESFTGSEVPQLLFMLMPIISAMAAADIYAVDKKNGFFAHIYTKNLRKKYFINLYGYNFLFAGLSFVFPLLLNIYGCFMLLPNHPPDLLVTTSEAVPQMFSTTLFPALYYAHPFLHILLYVGIAFLSAGMYAAIALSVSFFVKSSFLIFLSAFIIDYIWTYLIPIDLNDSISYFPTVFSRQISTPILSFEIMLVVWGSGALLASVLYVIGVKKYVVK</sequence>
<protein>
    <submittedName>
        <fullName evidence="2">Uncharacterized protein</fullName>
    </submittedName>
</protein>
<feature type="transmembrane region" description="Helical" evidence="1">
    <location>
        <begin position="17"/>
        <end position="40"/>
    </location>
</feature>
<comment type="caution">
    <text evidence="2">The sequence shown here is derived from an EMBL/GenBank/DDBJ whole genome shotgun (WGS) entry which is preliminary data.</text>
</comment>
<reference evidence="2 3" key="1">
    <citation type="submission" date="2020-03" db="EMBL/GenBank/DDBJ databases">
        <title>Soil Listeria distribution.</title>
        <authorList>
            <person name="Liao J."/>
            <person name="Wiedmann M."/>
        </authorList>
    </citation>
    <scope>NUCLEOTIDE SEQUENCE [LARGE SCALE GENOMIC DNA]</scope>
    <source>
        <strain evidence="2 3">FSL L7-1507</strain>
    </source>
</reference>
<feature type="transmembrane region" description="Helical" evidence="1">
    <location>
        <begin position="100"/>
        <end position="129"/>
    </location>
</feature>
<feature type="transmembrane region" description="Helical" evidence="1">
    <location>
        <begin position="233"/>
        <end position="257"/>
    </location>
</feature>
<dbReference type="EMBL" id="JAARRM010000002">
    <property type="protein sequence ID" value="MBC1521595.1"/>
    <property type="molecule type" value="Genomic_DNA"/>
</dbReference>
<organism evidence="2 3">
    <name type="scientific">Listeria aquatica</name>
    <dbReference type="NCBI Taxonomy" id="1494960"/>
    <lineage>
        <taxon>Bacteria</taxon>
        <taxon>Bacillati</taxon>
        <taxon>Bacillota</taxon>
        <taxon>Bacilli</taxon>
        <taxon>Bacillales</taxon>
        <taxon>Listeriaceae</taxon>
        <taxon>Listeria</taxon>
    </lineage>
</organism>
<keyword evidence="1" id="KW-0812">Transmembrane</keyword>
<dbReference type="Proteomes" id="UP000559885">
    <property type="component" value="Unassembled WGS sequence"/>
</dbReference>
<keyword evidence="1" id="KW-1133">Transmembrane helix</keyword>
<feature type="transmembrane region" description="Helical" evidence="1">
    <location>
        <begin position="162"/>
        <end position="182"/>
    </location>
</feature>